<feature type="domain" description="C2H2-type" evidence="9">
    <location>
        <begin position="826"/>
        <end position="854"/>
    </location>
</feature>
<dbReference type="SMART" id="SM00355">
    <property type="entry name" value="ZnF_C2H2"/>
    <property type="match status" value="12"/>
</dbReference>
<feature type="domain" description="C2H2-type" evidence="9">
    <location>
        <begin position="886"/>
        <end position="914"/>
    </location>
</feature>
<gene>
    <name evidence="10" type="ORF">Pcinc_036267</name>
</gene>
<accession>A0AAE1EPL0</accession>
<dbReference type="Pfam" id="PF00096">
    <property type="entry name" value="zf-C2H2"/>
    <property type="match status" value="2"/>
</dbReference>
<organism evidence="10 11">
    <name type="scientific">Petrolisthes cinctipes</name>
    <name type="common">Flat porcelain crab</name>
    <dbReference type="NCBI Taxonomy" id="88211"/>
    <lineage>
        <taxon>Eukaryota</taxon>
        <taxon>Metazoa</taxon>
        <taxon>Ecdysozoa</taxon>
        <taxon>Arthropoda</taxon>
        <taxon>Crustacea</taxon>
        <taxon>Multicrustacea</taxon>
        <taxon>Malacostraca</taxon>
        <taxon>Eumalacostraca</taxon>
        <taxon>Eucarida</taxon>
        <taxon>Decapoda</taxon>
        <taxon>Pleocyemata</taxon>
        <taxon>Anomura</taxon>
        <taxon>Galatheoidea</taxon>
        <taxon>Porcellanidae</taxon>
        <taxon>Petrolisthes</taxon>
    </lineage>
</organism>
<feature type="compositionally biased region" description="Polar residues" evidence="8">
    <location>
        <begin position="369"/>
        <end position="378"/>
    </location>
</feature>
<evidence type="ECO:0000256" key="2">
    <source>
        <dbReference type="ARBA" id="ARBA00022723"/>
    </source>
</evidence>
<keyword evidence="5" id="KW-0862">Zinc</keyword>
<dbReference type="PROSITE" id="PS50157">
    <property type="entry name" value="ZINC_FINGER_C2H2_2"/>
    <property type="match status" value="8"/>
</dbReference>
<evidence type="ECO:0000256" key="4">
    <source>
        <dbReference type="ARBA" id="ARBA00022771"/>
    </source>
</evidence>
<dbReference type="GO" id="GO:0005634">
    <property type="term" value="C:nucleus"/>
    <property type="evidence" value="ECO:0007669"/>
    <property type="project" value="UniProtKB-SubCell"/>
</dbReference>
<feature type="domain" description="C2H2-type" evidence="9">
    <location>
        <begin position="797"/>
        <end position="825"/>
    </location>
</feature>
<evidence type="ECO:0000259" key="9">
    <source>
        <dbReference type="PROSITE" id="PS50157"/>
    </source>
</evidence>
<feature type="domain" description="C2H2-type" evidence="9">
    <location>
        <begin position="633"/>
        <end position="655"/>
    </location>
</feature>
<proteinExistence type="predicted"/>
<feature type="domain" description="C2H2-type" evidence="9">
    <location>
        <begin position="858"/>
        <end position="885"/>
    </location>
</feature>
<comment type="subcellular location">
    <subcellularLocation>
        <location evidence="1">Nucleus</location>
    </subcellularLocation>
</comment>
<feature type="compositionally biased region" description="Polar residues" evidence="8">
    <location>
        <begin position="179"/>
        <end position="188"/>
    </location>
</feature>
<sequence length="1044" mass="117899">MSSSNQHTKQTKTINSLGIWTKLVLGRNYSKIITAGRKAKESLDPKVRPKPPETMAAKVETTGPLIVVEETTVGECTIFNDCEDNEEKVLYINSDKKCSISCQTDVLCGDEGDYILTASVPILFCVQLGPNSASTQCFIPAMVSVGVGTETDYPEACQKKTHPGKNNPYPDNGKKASSVLHTNESRTTGPHKHNGKTSLLHTNETRTKGPRKSNGKTSLLHTGKILKQSPRTCNPFSDNVLRTYESLGEITEGHIKAMGVPDSTNSDSKPALPLTDNGVTSPSVKCEVILEISESDTVHSEGVAVPLVSNMAKVKKKRGRKRKIETDISTKTYSDSKTTFSNSQTKPNTFHTGKRKRKRKMDTDYEYNLSGSDDQMTNLDAEYDDDRDVDYKAEKGAVYSDEENIETPDPSEIEPRKSNNRIQRENKNRNLKKNKNKTLVTAPVKIMAEVDNNEDYFDATTDSFMKEEAAENNVDSEVGVDVVDNIDCFDAATNSFMKEEEADTNVDSEGGVDDVGVEFDDMLSEFDDECDVDSDDDDEGEGLCDDTGTPSAGREGTKKNVLTVGINDLDVENDHSKRLKKYLARAKEKYHQEKIVNKDGKVIYKCLKCNEEFKMRLQLKEHRKVHSNKVRIYDCSHCDKVFTEARKYYSHLAFHDRLFECRLCGRRFSLLRNLKKHLTIHKGAPNQVCEICGSQFSTVQELKLHHDTQHKEDSIKPYKIECEHCGRKYVREEAYQQHISKAPYKCSSCDASMGCEFKLKDHVRFQHGRCICEFCGKSFKKHSLLHHIKVIHREGCVQCPHCPKKFAYRSKMLAHLDANHTDEKKYKCNHCSYTARTVNTLNIHRRKYHSEPGTMPSYPCNQCGRKFTLPSKLTLHYRIHTGERPFKCRSCGKDFASKYNMAEHERCVHGEKVKLVHPDGTSSVRVVKHRRFPRAPGRRCDLCGLHLPSSSAVLTHMKQHHNAQAVSSISLMPDNKEEGSGDEMQVAEIELNRDNYEPTPTEQFEVIENTEQDLILTAPTGMVTIPDYATHVEINGVEYQVLRQ</sequence>
<evidence type="ECO:0000313" key="11">
    <source>
        <dbReference type="Proteomes" id="UP001286313"/>
    </source>
</evidence>
<feature type="domain" description="C2H2-type" evidence="9">
    <location>
        <begin position="687"/>
        <end position="715"/>
    </location>
</feature>
<dbReference type="EMBL" id="JAWQEG010005594">
    <property type="protein sequence ID" value="KAK3857486.1"/>
    <property type="molecule type" value="Genomic_DNA"/>
</dbReference>
<feature type="compositionally biased region" description="Polar residues" evidence="8">
    <location>
        <begin position="334"/>
        <end position="351"/>
    </location>
</feature>
<evidence type="ECO:0000256" key="8">
    <source>
        <dbReference type="SAM" id="MobiDB-lite"/>
    </source>
</evidence>
<comment type="caution">
    <text evidence="10">The sequence shown here is derived from an EMBL/GenBank/DDBJ whole genome shotgun (WGS) entry which is preliminary data.</text>
</comment>
<evidence type="ECO:0000256" key="1">
    <source>
        <dbReference type="ARBA" id="ARBA00004123"/>
    </source>
</evidence>
<dbReference type="AlphaFoldDB" id="A0AAE1EPL0"/>
<dbReference type="GO" id="GO:0005694">
    <property type="term" value="C:chromosome"/>
    <property type="evidence" value="ECO:0007669"/>
    <property type="project" value="UniProtKB-ARBA"/>
</dbReference>
<reference evidence="10" key="1">
    <citation type="submission" date="2023-10" db="EMBL/GenBank/DDBJ databases">
        <title>Genome assemblies of two species of porcelain crab, Petrolisthes cinctipes and Petrolisthes manimaculis (Anomura: Porcellanidae).</title>
        <authorList>
            <person name="Angst P."/>
        </authorList>
    </citation>
    <scope>NUCLEOTIDE SEQUENCE</scope>
    <source>
        <strain evidence="10">PB745_01</strain>
        <tissue evidence="10">Gill</tissue>
    </source>
</reference>
<feature type="compositionally biased region" description="Acidic residues" evidence="8">
    <location>
        <begin position="400"/>
        <end position="412"/>
    </location>
</feature>
<feature type="domain" description="C2H2-type" evidence="9">
    <location>
        <begin position="604"/>
        <end position="631"/>
    </location>
</feature>
<keyword evidence="6" id="KW-0539">Nucleus</keyword>
<dbReference type="PROSITE" id="PS00028">
    <property type="entry name" value="ZINC_FINGER_C2H2_1"/>
    <property type="match status" value="9"/>
</dbReference>
<dbReference type="FunFam" id="3.30.160.60:FF:001732">
    <property type="entry name" value="Zgc:162936"/>
    <property type="match status" value="1"/>
</dbReference>
<evidence type="ECO:0000313" key="10">
    <source>
        <dbReference type="EMBL" id="KAK3857486.1"/>
    </source>
</evidence>
<dbReference type="Proteomes" id="UP001286313">
    <property type="component" value="Unassembled WGS sequence"/>
</dbReference>
<evidence type="ECO:0000256" key="6">
    <source>
        <dbReference type="ARBA" id="ARBA00023242"/>
    </source>
</evidence>
<dbReference type="GO" id="GO:0045893">
    <property type="term" value="P:positive regulation of DNA-templated transcription"/>
    <property type="evidence" value="ECO:0007669"/>
    <property type="project" value="UniProtKB-ARBA"/>
</dbReference>
<protein>
    <recommendedName>
        <fullName evidence="9">C2H2-type domain-containing protein</fullName>
    </recommendedName>
</protein>
<dbReference type="Gene3D" id="3.30.160.60">
    <property type="entry name" value="Classic Zinc Finger"/>
    <property type="match status" value="6"/>
</dbReference>
<feature type="compositionally biased region" description="Acidic residues" evidence="8">
    <location>
        <begin position="530"/>
        <end position="544"/>
    </location>
</feature>
<keyword evidence="3" id="KW-0677">Repeat</keyword>
<dbReference type="FunFam" id="3.30.160.60:FF:000052">
    <property type="entry name" value="zinc finger protein 546 isoform X1"/>
    <property type="match status" value="1"/>
</dbReference>
<dbReference type="SUPFAM" id="SSF57667">
    <property type="entry name" value="beta-beta-alpha zinc fingers"/>
    <property type="match status" value="4"/>
</dbReference>
<feature type="domain" description="C2H2-type" evidence="9">
    <location>
        <begin position="659"/>
        <end position="686"/>
    </location>
</feature>
<dbReference type="PANTHER" id="PTHR24376:SF235">
    <property type="entry name" value="C2H2-TYPE DOMAIN-CONTAINING PROTEIN"/>
    <property type="match status" value="1"/>
</dbReference>
<feature type="region of interest" description="Disordered" evidence="8">
    <location>
        <begin position="530"/>
        <end position="557"/>
    </location>
</feature>
<feature type="region of interest" description="Disordered" evidence="8">
    <location>
        <begin position="156"/>
        <end position="218"/>
    </location>
</feature>
<evidence type="ECO:0000256" key="3">
    <source>
        <dbReference type="ARBA" id="ARBA00022737"/>
    </source>
</evidence>
<keyword evidence="11" id="KW-1185">Reference proteome</keyword>
<dbReference type="PANTHER" id="PTHR24376">
    <property type="entry name" value="ZINC FINGER PROTEIN"/>
    <property type="match status" value="1"/>
</dbReference>
<name>A0AAE1EPL0_PETCI</name>
<keyword evidence="4 7" id="KW-0863">Zinc-finger</keyword>
<dbReference type="InterPro" id="IPR013087">
    <property type="entry name" value="Znf_C2H2_type"/>
</dbReference>
<feature type="region of interest" description="Disordered" evidence="8">
    <location>
        <begin position="334"/>
        <end position="435"/>
    </location>
</feature>
<feature type="compositionally biased region" description="Basic and acidic residues" evidence="8">
    <location>
        <begin position="413"/>
        <end position="428"/>
    </location>
</feature>
<dbReference type="InterPro" id="IPR036236">
    <property type="entry name" value="Znf_C2H2_sf"/>
</dbReference>
<evidence type="ECO:0000256" key="7">
    <source>
        <dbReference type="PROSITE-ProRule" id="PRU00042"/>
    </source>
</evidence>
<keyword evidence="2" id="KW-0479">Metal-binding</keyword>
<dbReference type="GO" id="GO:0008270">
    <property type="term" value="F:zinc ion binding"/>
    <property type="evidence" value="ECO:0007669"/>
    <property type="project" value="UniProtKB-KW"/>
</dbReference>
<dbReference type="GO" id="GO:0043565">
    <property type="term" value="F:sequence-specific DNA binding"/>
    <property type="evidence" value="ECO:0007669"/>
    <property type="project" value="UniProtKB-ARBA"/>
</dbReference>
<evidence type="ECO:0000256" key="5">
    <source>
        <dbReference type="ARBA" id="ARBA00022833"/>
    </source>
</evidence>